<comment type="caution">
    <text evidence="1">The sequence shown here is derived from an EMBL/GenBank/DDBJ whole genome shotgun (WGS) entry which is preliminary data.</text>
</comment>
<keyword evidence="2" id="KW-1185">Reference proteome</keyword>
<sequence>MHKKQRQPTKPIDYFGGIDKDILVEPSNDPFDSNEAIIGHQEPKRDVEKRVFENYLLSTKK</sequence>
<dbReference type="AlphaFoldDB" id="A0AAW2YM24"/>
<dbReference type="Proteomes" id="UP001431209">
    <property type="component" value="Unassembled WGS sequence"/>
</dbReference>
<accession>A0AAW2YM24</accession>
<evidence type="ECO:0000313" key="1">
    <source>
        <dbReference type="EMBL" id="KAL0477973.1"/>
    </source>
</evidence>
<proteinExistence type="predicted"/>
<gene>
    <name evidence="1" type="ORF">AKO1_005351</name>
</gene>
<name>A0AAW2YM24_9EUKA</name>
<reference evidence="1 2" key="1">
    <citation type="submission" date="2024-03" db="EMBL/GenBank/DDBJ databases">
        <title>The Acrasis kona genome and developmental transcriptomes reveal deep origins of eukaryotic multicellular pathways.</title>
        <authorList>
            <person name="Sheikh S."/>
            <person name="Fu C.-J."/>
            <person name="Brown M.W."/>
            <person name="Baldauf S.L."/>
        </authorList>
    </citation>
    <scope>NUCLEOTIDE SEQUENCE [LARGE SCALE GENOMIC DNA]</scope>
    <source>
        <strain evidence="1 2">ATCC MYA-3509</strain>
    </source>
</reference>
<dbReference type="EMBL" id="JAOPGA020000288">
    <property type="protein sequence ID" value="KAL0477973.1"/>
    <property type="molecule type" value="Genomic_DNA"/>
</dbReference>
<evidence type="ECO:0000313" key="2">
    <source>
        <dbReference type="Proteomes" id="UP001431209"/>
    </source>
</evidence>
<protein>
    <submittedName>
        <fullName evidence="1">Uncharacterized protein</fullName>
    </submittedName>
</protein>
<organism evidence="1 2">
    <name type="scientific">Acrasis kona</name>
    <dbReference type="NCBI Taxonomy" id="1008807"/>
    <lineage>
        <taxon>Eukaryota</taxon>
        <taxon>Discoba</taxon>
        <taxon>Heterolobosea</taxon>
        <taxon>Tetramitia</taxon>
        <taxon>Eutetramitia</taxon>
        <taxon>Acrasidae</taxon>
        <taxon>Acrasis</taxon>
    </lineage>
</organism>